<dbReference type="InterPro" id="IPR008979">
    <property type="entry name" value="Galactose-bd-like_sf"/>
</dbReference>
<dbReference type="SUPFAM" id="SSF49785">
    <property type="entry name" value="Galactose-binding domain-like"/>
    <property type="match status" value="1"/>
</dbReference>
<dbReference type="GO" id="GO:0005634">
    <property type="term" value="C:nucleus"/>
    <property type="evidence" value="ECO:0007669"/>
    <property type="project" value="TreeGrafter"/>
</dbReference>
<sequence>MSSEHYDEGNSIRDELAGVDTSSLFSVIDRENVHGLNLSVPEDARAIIKPWNEREDTEKHADSGVDDQLVIHVPFSQNVRVRSLILKLGRGEFTPRHLRIYANHTNIVDFAEADTTRPHLNITLLEGATDATEYPLRAAVFANVFSLSLHFGESVGGEISRLYYIGFKGETRQMRKDSSGSAEHGKMNRRF</sequence>
<evidence type="ECO:0000313" key="4">
    <source>
        <dbReference type="Proteomes" id="UP000217199"/>
    </source>
</evidence>
<reference evidence="3 4" key="1">
    <citation type="journal article" date="2017" name="Mol. Ecol.">
        <title>Comparative and population genomic landscape of Phellinus noxius: A hypervariable fungus causing root rot in trees.</title>
        <authorList>
            <person name="Chung C.L."/>
            <person name="Lee T.J."/>
            <person name="Akiba M."/>
            <person name="Lee H.H."/>
            <person name="Kuo T.H."/>
            <person name="Liu D."/>
            <person name="Ke H.M."/>
            <person name="Yokoi T."/>
            <person name="Roa M.B."/>
            <person name="Lu M.J."/>
            <person name="Chang Y.Y."/>
            <person name="Ann P.J."/>
            <person name="Tsai J.N."/>
            <person name="Chen C.Y."/>
            <person name="Tzean S.S."/>
            <person name="Ota Y."/>
            <person name="Hattori T."/>
            <person name="Sahashi N."/>
            <person name="Liou R.F."/>
            <person name="Kikuchi T."/>
            <person name="Tsai I.J."/>
        </authorList>
    </citation>
    <scope>NUCLEOTIDE SEQUENCE [LARGE SCALE GENOMIC DNA]</scope>
    <source>
        <strain evidence="3 4">FFPRI411160</strain>
    </source>
</reference>
<dbReference type="InParanoid" id="A0A286U779"/>
<evidence type="ECO:0000259" key="2">
    <source>
        <dbReference type="PROSITE" id="PS51532"/>
    </source>
</evidence>
<dbReference type="InterPro" id="IPR010400">
    <property type="entry name" value="PITH_dom"/>
</dbReference>
<name>A0A286U779_9AGAM</name>
<dbReference type="EMBL" id="NBII01000010">
    <property type="protein sequence ID" value="PAV15441.1"/>
    <property type="molecule type" value="Genomic_DNA"/>
</dbReference>
<dbReference type="Gene3D" id="2.60.120.470">
    <property type="entry name" value="PITH domain"/>
    <property type="match status" value="1"/>
</dbReference>
<feature type="domain" description="PITH" evidence="2">
    <location>
        <begin position="13"/>
        <end position="187"/>
    </location>
</feature>
<accession>A0A286U779</accession>
<dbReference type="PROSITE" id="PS51532">
    <property type="entry name" value="PITH"/>
    <property type="match status" value="1"/>
</dbReference>
<dbReference type="PANTHER" id="PTHR12175">
    <property type="entry name" value="AD039 HT014 THIOREDOXIN FAMILY TRP26"/>
    <property type="match status" value="1"/>
</dbReference>
<dbReference type="Proteomes" id="UP000217199">
    <property type="component" value="Unassembled WGS sequence"/>
</dbReference>
<dbReference type="GO" id="GO:0005737">
    <property type="term" value="C:cytoplasm"/>
    <property type="evidence" value="ECO:0007669"/>
    <property type="project" value="UniProtKB-ARBA"/>
</dbReference>
<dbReference type="Pfam" id="PF06201">
    <property type="entry name" value="PITH"/>
    <property type="match status" value="1"/>
</dbReference>
<comment type="caution">
    <text evidence="3">The sequence shown here is derived from an EMBL/GenBank/DDBJ whole genome shotgun (WGS) entry which is preliminary data.</text>
</comment>
<organism evidence="3 4">
    <name type="scientific">Pyrrhoderma noxium</name>
    <dbReference type="NCBI Taxonomy" id="2282107"/>
    <lineage>
        <taxon>Eukaryota</taxon>
        <taxon>Fungi</taxon>
        <taxon>Dikarya</taxon>
        <taxon>Basidiomycota</taxon>
        <taxon>Agaricomycotina</taxon>
        <taxon>Agaricomycetes</taxon>
        <taxon>Hymenochaetales</taxon>
        <taxon>Hymenochaetaceae</taxon>
        <taxon>Pyrrhoderma</taxon>
    </lineage>
</organism>
<dbReference type="PANTHER" id="PTHR12175:SF1">
    <property type="entry name" value="PITH DOMAIN-CONTAINING PROTEIN 1"/>
    <property type="match status" value="1"/>
</dbReference>
<evidence type="ECO:0000256" key="1">
    <source>
        <dbReference type="ARBA" id="ARBA00025788"/>
    </source>
</evidence>
<dbReference type="AlphaFoldDB" id="A0A286U779"/>
<dbReference type="InterPro" id="IPR045099">
    <property type="entry name" value="PITH1-like"/>
</dbReference>
<comment type="similarity">
    <text evidence="1">Belongs to the PITHD1 family.</text>
</comment>
<dbReference type="OrthoDB" id="2635at2759"/>
<keyword evidence="4" id="KW-1185">Reference proteome</keyword>
<dbReference type="InterPro" id="IPR037047">
    <property type="entry name" value="PITH_dom_sf"/>
</dbReference>
<evidence type="ECO:0000313" key="3">
    <source>
        <dbReference type="EMBL" id="PAV15441.1"/>
    </source>
</evidence>
<proteinExistence type="inferred from homology"/>
<protein>
    <recommendedName>
        <fullName evidence="2">PITH domain-containing protein</fullName>
    </recommendedName>
</protein>
<gene>
    <name evidence="3" type="ORF">PNOK_0920500</name>
</gene>